<dbReference type="InterPro" id="IPR036167">
    <property type="entry name" value="tRNA_intron_Endo_cat-like_sf"/>
</dbReference>
<dbReference type="PANTHER" id="PTHR21227:SF0">
    <property type="entry name" value="TRNA-SPLICING ENDONUCLEASE SUBUNIT SEN2"/>
    <property type="match status" value="1"/>
</dbReference>
<dbReference type="GO" id="GO:0000214">
    <property type="term" value="C:tRNA-intron endonuclease complex"/>
    <property type="evidence" value="ECO:0007669"/>
    <property type="project" value="UniProtKB-UniRule"/>
</dbReference>
<dbReference type="CDD" id="cd22363">
    <property type="entry name" value="tRNA-intron_lyase_C"/>
    <property type="match status" value="1"/>
</dbReference>
<feature type="active site" evidence="9">
    <location>
        <position position="284"/>
    </location>
</feature>
<gene>
    <name evidence="11" type="ORF">KASA_0K03179G</name>
</gene>
<dbReference type="GO" id="GO:0000379">
    <property type="term" value="P:tRNA-type intron splice site recognition and cleavage"/>
    <property type="evidence" value="ECO:0007669"/>
    <property type="project" value="TreeGrafter"/>
</dbReference>
<dbReference type="PANTHER" id="PTHR21227">
    <property type="entry name" value="TRNA-SPLICING ENDONUCLEASE SUBUNIT SEN2"/>
    <property type="match status" value="1"/>
</dbReference>
<evidence type="ECO:0000256" key="6">
    <source>
        <dbReference type="ARBA" id="ARBA00062061"/>
    </source>
</evidence>
<dbReference type="NCBIfam" id="TIGR00324">
    <property type="entry name" value="endA"/>
    <property type="match status" value="1"/>
</dbReference>
<organism evidence="11 12">
    <name type="scientific">Maudiozyma saulgeensis</name>
    <dbReference type="NCBI Taxonomy" id="1789683"/>
    <lineage>
        <taxon>Eukaryota</taxon>
        <taxon>Fungi</taxon>
        <taxon>Dikarya</taxon>
        <taxon>Ascomycota</taxon>
        <taxon>Saccharomycotina</taxon>
        <taxon>Saccharomycetes</taxon>
        <taxon>Saccharomycetales</taxon>
        <taxon>Saccharomycetaceae</taxon>
        <taxon>Maudiozyma</taxon>
    </lineage>
</organism>
<protein>
    <recommendedName>
        <fullName evidence="7 8">tRNA-splicing endonuclease subunit Sen2</fullName>
        <ecNumber evidence="2 8">4.6.1.16</ecNumber>
    </recommendedName>
</protein>
<dbReference type="STRING" id="1789683.A0A1X7R7J7"/>
<comment type="subunit">
    <text evidence="6">Heterotetramer composed of SEN2, SEN15, SEN34 and SEN54. Interacts directly with SEN54.</text>
</comment>
<dbReference type="GO" id="GO:0000213">
    <property type="term" value="F:tRNA-intron lyase activity"/>
    <property type="evidence" value="ECO:0007669"/>
    <property type="project" value="UniProtKB-UniRule"/>
</dbReference>
<dbReference type="PIRSF" id="PIRSF011789">
    <property type="entry name" value="tRNA_splic_SEN2"/>
    <property type="match status" value="1"/>
</dbReference>
<dbReference type="Proteomes" id="UP000196158">
    <property type="component" value="Unassembled WGS sequence"/>
</dbReference>
<keyword evidence="11" id="KW-0255">Endonuclease</keyword>
<evidence type="ECO:0000256" key="1">
    <source>
        <dbReference type="ARBA" id="ARBA00008078"/>
    </source>
</evidence>
<evidence type="ECO:0000256" key="2">
    <source>
        <dbReference type="ARBA" id="ARBA00012573"/>
    </source>
</evidence>
<dbReference type="InterPro" id="IPR006676">
    <property type="entry name" value="tRNA_splic"/>
</dbReference>
<reference evidence="11 12" key="1">
    <citation type="submission" date="2017-04" db="EMBL/GenBank/DDBJ databases">
        <authorList>
            <person name="Afonso C.L."/>
            <person name="Miller P.J."/>
            <person name="Scott M.A."/>
            <person name="Spackman E."/>
            <person name="Goraichik I."/>
            <person name="Dimitrov K.M."/>
            <person name="Suarez D.L."/>
            <person name="Swayne D.E."/>
        </authorList>
    </citation>
    <scope>NUCLEOTIDE SEQUENCE [LARGE SCALE GENOMIC DNA]</scope>
</reference>
<keyword evidence="11" id="KW-0378">Hydrolase</keyword>
<comment type="function">
    <text evidence="5">Constitutes one of the two catalytic subunit of the tRNA-splicing endonuclease complex, a complex responsible for identification and cleavage of the splice sites in pre-tRNA. It cleaves pre-tRNA at the 5'- and 3'-splice sites to release the intron. The products are an intron and two tRNA half-molecules bearing 2',3'-cyclic phosphate and 5'-OH termini. There are no conserved sequences at the splice sites, but the intron is invariably located at the same site in the gene, placing the splice sites an invariant distance from the constant structural features of the tRNA body. This subunit may anchor the endonuclease complex to the nuclear membrane. Probably carries the active site for 5'-splice site cleavage.</text>
</comment>
<feature type="active site" evidence="9">
    <location>
        <position position="292"/>
    </location>
</feature>
<evidence type="ECO:0000259" key="10">
    <source>
        <dbReference type="Pfam" id="PF01974"/>
    </source>
</evidence>
<dbReference type="EC" id="4.6.1.16" evidence="2 8"/>
<evidence type="ECO:0000313" key="11">
    <source>
        <dbReference type="EMBL" id="SMN21637.1"/>
    </source>
</evidence>
<dbReference type="InterPro" id="IPR011856">
    <property type="entry name" value="tRNA_endonuc-like_dom_sf"/>
</dbReference>
<dbReference type="Gene3D" id="3.40.1350.10">
    <property type="match status" value="1"/>
</dbReference>
<accession>A0A1X7R7J7</accession>
<evidence type="ECO:0000256" key="8">
    <source>
        <dbReference type="PIRNR" id="PIRNR011789"/>
    </source>
</evidence>
<dbReference type="InterPro" id="IPR016589">
    <property type="entry name" value="tRNA_splic_SEN2"/>
</dbReference>
<dbReference type="AlphaFoldDB" id="A0A1X7R7J7"/>
<dbReference type="GO" id="GO:0005737">
    <property type="term" value="C:cytoplasm"/>
    <property type="evidence" value="ECO:0007669"/>
    <property type="project" value="TreeGrafter"/>
</dbReference>
<feature type="active site" evidence="9">
    <location>
        <position position="323"/>
    </location>
</feature>
<dbReference type="Pfam" id="PF01974">
    <property type="entry name" value="tRNA_int_endo"/>
    <property type="match status" value="1"/>
</dbReference>
<keyword evidence="11" id="KW-0540">Nuclease</keyword>
<dbReference type="FunFam" id="3.40.1350.10:FF:000011">
    <property type="entry name" value="tRNA-splicing endonuclease subunit Sen2"/>
    <property type="match status" value="1"/>
</dbReference>
<evidence type="ECO:0000256" key="7">
    <source>
        <dbReference type="ARBA" id="ARBA00071058"/>
    </source>
</evidence>
<evidence type="ECO:0000256" key="9">
    <source>
        <dbReference type="PIRSR" id="PIRSR011789-1"/>
    </source>
</evidence>
<dbReference type="SUPFAM" id="SSF53032">
    <property type="entry name" value="tRNA-intron endonuclease catalytic domain-like"/>
    <property type="match status" value="1"/>
</dbReference>
<dbReference type="EMBL" id="FXLY01000008">
    <property type="protein sequence ID" value="SMN21637.1"/>
    <property type="molecule type" value="Genomic_DNA"/>
</dbReference>
<keyword evidence="12" id="KW-1185">Reference proteome</keyword>
<evidence type="ECO:0000256" key="4">
    <source>
        <dbReference type="ARBA" id="ARBA00023239"/>
    </source>
</evidence>
<evidence type="ECO:0000256" key="3">
    <source>
        <dbReference type="ARBA" id="ARBA00022694"/>
    </source>
</evidence>
<sequence>MSKRVSNAVRYKNPLPIHPLELPELIIHNPVSWVYWTYCYITGCNTLQHKIHVDIVNNGIVHIEVRNQDDMKYLWENGFFGTGQLSRSEPTWYNHMQSRFQSEENGTADKKISLEQVTKFRRQQRTEFKKQRELVEAKLLNLRKKGELSPEEETRILEQEREKLRKFKDDQLALHLLKENRNDNLEEQERLLIQEAEVINENGEIRQLESLELMPVETLFLSFALDVLDVTPSDFIIKHCMDNSFDYTDELHKLLIQYSAYHHYRSHGWCVRSGIKFGSDYILYKRGPPFQHADFCVMVLDSNCSKPYTWYSTMARVCGGANKTLLLCYVERINSKEQILQYIRQGHISKAFNSFTVGEVIYKRWVPGKNRD</sequence>
<proteinExistence type="inferred from homology"/>
<dbReference type="OrthoDB" id="10249562at2759"/>
<feature type="domain" description="tRNA intron endonuclease catalytic" evidence="10">
    <location>
        <begin position="256"/>
        <end position="332"/>
    </location>
</feature>
<name>A0A1X7R7J7_9SACH</name>
<dbReference type="InterPro" id="IPR006677">
    <property type="entry name" value="tRNA_intron_Endonuc_cat-like"/>
</dbReference>
<keyword evidence="4 8" id="KW-0456">Lyase</keyword>
<evidence type="ECO:0000256" key="5">
    <source>
        <dbReference type="ARBA" id="ARBA00054838"/>
    </source>
</evidence>
<evidence type="ECO:0000313" key="12">
    <source>
        <dbReference type="Proteomes" id="UP000196158"/>
    </source>
</evidence>
<dbReference type="GO" id="GO:0003676">
    <property type="term" value="F:nucleic acid binding"/>
    <property type="evidence" value="ECO:0007669"/>
    <property type="project" value="InterPro"/>
</dbReference>
<comment type="similarity">
    <text evidence="1 8">Belongs to the tRNA-intron endonuclease family.</text>
</comment>
<keyword evidence="3 8" id="KW-0819">tRNA processing</keyword>